<comment type="caution">
    <text evidence="1">The sequence shown here is derived from an EMBL/GenBank/DDBJ whole genome shotgun (WGS) entry which is preliminary data.</text>
</comment>
<dbReference type="Proteomes" id="UP000321947">
    <property type="component" value="Unassembled WGS sequence"/>
</dbReference>
<reference evidence="1 2" key="1">
    <citation type="submission" date="2019-08" db="EMBL/GenBank/DDBJ databases">
        <title>Draft genome sequences of two oriental melons (Cucumis melo L. var makuwa).</title>
        <authorList>
            <person name="Kwon S.-Y."/>
        </authorList>
    </citation>
    <scope>NUCLEOTIDE SEQUENCE [LARGE SCALE GENOMIC DNA]</scope>
    <source>
        <strain evidence="2">cv. Chang Bougi</strain>
        <tissue evidence="1">Leaf</tissue>
    </source>
</reference>
<proteinExistence type="predicted"/>
<dbReference type="AlphaFoldDB" id="A0A5D3C5I7"/>
<accession>A0A5D3C5I7</accession>
<evidence type="ECO:0000313" key="1">
    <source>
        <dbReference type="EMBL" id="TYK07171.1"/>
    </source>
</evidence>
<protein>
    <submittedName>
        <fullName evidence="1">Retrotransposon protein</fullName>
    </submittedName>
</protein>
<organism evidence="1 2">
    <name type="scientific">Cucumis melo var. makuwa</name>
    <name type="common">Oriental melon</name>
    <dbReference type="NCBI Taxonomy" id="1194695"/>
    <lineage>
        <taxon>Eukaryota</taxon>
        <taxon>Viridiplantae</taxon>
        <taxon>Streptophyta</taxon>
        <taxon>Embryophyta</taxon>
        <taxon>Tracheophyta</taxon>
        <taxon>Spermatophyta</taxon>
        <taxon>Magnoliopsida</taxon>
        <taxon>eudicotyledons</taxon>
        <taxon>Gunneridae</taxon>
        <taxon>Pentapetalae</taxon>
        <taxon>rosids</taxon>
        <taxon>fabids</taxon>
        <taxon>Cucurbitales</taxon>
        <taxon>Cucurbitaceae</taxon>
        <taxon>Benincaseae</taxon>
        <taxon>Cucumis</taxon>
    </lineage>
</organism>
<evidence type="ECO:0000313" key="2">
    <source>
        <dbReference type="Proteomes" id="UP000321947"/>
    </source>
</evidence>
<dbReference type="EMBL" id="SSTD01013339">
    <property type="protein sequence ID" value="TYK07171.1"/>
    <property type="molecule type" value="Genomic_DNA"/>
</dbReference>
<name>A0A5D3C5I7_CUCMM</name>
<sequence length="155" mass="17547">MFGKGCATRACVETFVDVRSNVFEVYEGFPANDGNDSEIPMIYGHLSEGRNASSRSKRKWGDQTTETVKIICNAIEYTNGQLKAIAKRSNVQRQADDASRAEVMSQLQGIPKLSTRDRVRLLWIIMHNVHNMRAFLEVPDELKLDYCTTMLEDNA</sequence>
<gene>
    <name evidence="1" type="ORF">E5676_scaffold606G00500</name>
</gene>